<evidence type="ECO:0008006" key="9">
    <source>
        <dbReference type="Google" id="ProtNLM"/>
    </source>
</evidence>
<accession>A0A5E8AWJ4</accession>
<evidence type="ECO:0000256" key="1">
    <source>
        <dbReference type="ARBA" id="ARBA00004141"/>
    </source>
</evidence>
<feature type="region of interest" description="Disordered" evidence="5">
    <location>
        <begin position="100"/>
        <end position="199"/>
    </location>
</feature>
<evidence type="ECO:0000256" key="3">
    <source>
        <dbReference type="ARBA" id="ARBA00022989"/>
    </source>
</evidence>
<feature type="transmembrane region" description="Helical" evidence="6">
    <location>
        <begin position="275"/>
        <end position="293"/>
    </location>
</feature>
<feature type="compositionally biased region" description="Polar residues" evidence="5">
    <location>
        <begin position="577"/>
        <end position="599"/>
    </location>
</feature>
<feature type="transmembrane region" description="Helical" evidence="6">
    <location>
        <begin position="364"/>
        <end position="386"/>
    </location>
</feature>
<dbReference type="InterPro" id="IPR006603">
    <property type="entry name" value="PQ-loop_rpt"/>
</dbReference>
<feature type="transmembrane region" description="Helical" evidence="6">
    <location>
        <begin position="299"/>
        <end position="322"/>
    </location>
</feature>
<dbReference type="AlphaFoldDB" id="A0A5E8AWJ4"/>
<dbReference type="GO" id="GO:0016020">
    <property type="term" value="C:membrane"/>
    <property type="evidence" value="ECO:0007669"/>
    <property type="project" value="UniProtKB-SubCell"/>
</dbReference>
<feature type="region of interest" description="Disordered" evidence="5">
    <location>
        <begin position="501"/>
        <end position="532"/>
    </location>
</feature>
<dbReference type="Proteomes" id="UP000398389">
    <property type="component" value="Unassembled WGS sequence"/>
</dbReference>
<feature type="compositionally biased region" description="Polar residues" evidence="5">
    <location>
        <begin position="131"/>
        <end position="146"/>
    </location>
</feature>
<evidence type="ECO:0000313" key="7">
    <source>
        <dbReference type="EMBL" id="VVT43553.1"/>
    </source>
</evidence>
<dbReference type="PANTHER" id="PTHR14856:SF9">
    <property type="entry name" value="PQ-LOOP REPEAT-CONTAINING PROTEIN 1"/>
    <property type="match status" value="1"/>
</dbReference>
<dbReference type="Gene3D" id="1.20.1280.290">
    <property type="match status" value="1"/>
</dbReference>
<feature type="region of interest" description="Disordered" evidence="5">
    <location>
        <begin position="575"/>
        <end position="606"/>
    </location>
</feature>
<dbReference type="GO" id="GO:0042147">
    <property type="term" value="P:retrograde transport, endosome to Golgi"/>
    <property type="evidence" value="ECO:0007669"/>
    <property type="project" value="TreeGrafter"/>
</dbReference>
<evidence type="ECO:0000256" key="6">
    <source>
        <dbReference type="SAM" id="Phobius"/>
    </source>
</evidence>
<dbReference type="GO" id="GO:0005768">
    <property type="term" value="C:endosome"/>
    <property type="evidence" value="ECO:0007669"/>
    <property type="project" value="TreeGrafter"/>
</dbReference>
<reference evidence="7 8" key="1">
    <citation type="submission" date="2019-09" db="EMBL/GenBank/DDBJ databases">
        <authorList>
            <person name="Brejova B."/>
        </authorList>
    </citation>
    <scope>NUCLEOTIDE SEQUENCE [LARGE SCALE GENOMIC DNA]</scope>
</reference>
<dbReference type="OrthoDB" id="292213at2759"/>
<evidence type="ECO:0000256" key="2">
    <source>
        <dbReference type="ARBA" id="ARBA00022692"/>
    </source>
</evidence>
<protein>
    <recommendedName>
        <fullName evidence="9">PQ-loop repeat-containing protein 1</fullName>
    </recommendedName>
</protein>
<dbReference type="PANTHER" id="PTHR14856">
    <property type="entry name" value="PQ-LOOP REPEAT-CONTAINING PROTEIN 1-LIKE PROTEIN"/>
    <property type="match status" value="1"/>
</dbReference>
<proteinExistence type="predicted"/>
<feature type="transmembrane region" description="Helical" evidence="6">
    <location>
        <begin position="41"/>
        <end position="62"/>
    </location>
</feature>
<evidence type="ECO:0000313" key="8">
    <source>
        <dbReference type="Proteomes" id="UP000398389"/>
    </source>
</evidence>
<dbReference type="Pfam" id="PF04193">
    <property type="entry name" value="PQ-loop"/>
    <property type="match status" value="1"/>
</dbReference>
<comment type="subcellular location">
    <subcellularLocation>
        <location evidence="1">Membrane</location>
        <topology evidence="1">Multi-pass membrane protein</topology>
    </subcellularLocation>
</comment>
<evidence type="ECO:0000256" key="4">
    <source>
        <dbReference type="ARBA" id="ARBA00023136"/>
    </source>
</evidence>
<organism evidence="7 8">
    <name type="scientific">Magnusiomyces paraingens</name>
    <dbReference type="NCBI Taxonomy" id="2606893"/>
    <lineage>
        <taxon>Eukaryota</taxon>
        <taxon>Fungi</taxon>
        <taxon>Dikarya</taxon>
        <taxon>Ascomycota</taxon>
        <taxon>Saccharomycotina</taxon>
        <taxon>Dipodascomycetes</taxon>
        <taxon>Dipodascales</taxon>
        <taxon>Dipodascaceae</taxon>
        <taxon>Magnusiomyces</taxon>
    </lineage>
</organism>
<feature type="transmembrane region" description="Helical" evidence="6">
    <location>
        <begin position="12"/>
        <end position="34"/>
    </location>
</feature>
<dbReference type="GO" id="GO:0045332">
    <property type="term" value="P:phospholipid translocation"/>
    <property type="evidence" value="ECO:0007669"/>
    <property type="project" value="TreeGrafter"/>
</dbReference>
<dbReference type="GeneID" id="43578863"/>
<dbReference type="GO" id="GO:0005829">
    <property type="term" value="C:cytosol"/>
    <property type="evidence" value="ECO:0007669"/>
    <property type="project" value="GOC"/>
</dbReference>
<dbReference type="InterPro" id="IPR052241">
    <property type="entry name" value="SLC66/Scramblase_ANY1"/>
</dbReference>
<keyword evidence="8" id="KW-1185">Reference proteome</keyword>
<feature type="compositionally biased region" description="Polar residues" evidence="5">
    <location>
        <begin position="521"/>
        <end position="532"/>
    </location>
</feature>
<name>A0A5E8AWJ4_9ASCO</name>
<keyword evidence="2 6" id="KW-0812">Transmembrane</keyword>
<feature type="transmembrane region" description="Helical" evidence="6">
    <location>
        <begin position="334"/>
        <end position="352"/>
    </location>
</feature>
<gene>
    <name evidence="7" type="ORF">SAPINGB_P000038</name>
</gene>
<dbReference type="RefSeq" id="XP_031850654.1">
    <property type="nucleotide sequence ID" value="XM_031994763.1"/>
</dbReference>
<evidence type="ECO:0000256" key="5">
    <source>
        <dbReference type="SAM" id="MobiDB-lite"/>
    </source>
</evidence>
<keyword evidence="3 6" id="KW-1133">Transmembrane helix</keyword>
<keyword evidence="4 6" id="KW-0472">Membrane</keyword>
<sequence>MISVMDIFSWKFFAGLILALSPIISYGDTVWTIYRTKQCVGFSLDLTAIMLISSILRIFFYFGEPYELSLLMQSIIMIVVQAYLLHLALKYRVLSGAPNGSVDEEDPLSEEPASTHTLGGTHNHNNHHQQDSGNSPSTSKVPSNKDSGPLLDSDPGDIGLSSRRKSISDVVHNTRPSRSGRVIDSMEESPSPTDWDPHSNYPKNHGRIKQHAHLFLEYRVKYPLYKIYYKVKDIFISFFTNKSGENAGIFGSAYPTYGMSTRPFGFWQWIDPEAYWVWLIKFNILLTVLHFLIGSWSMFYIQTLGFVGLMLEAILPLPQLIVNAQRHSVQGFRLSLLLNWLAGDASKIFYYLYGTSDPEKLAFQFMMCVVIQTILDLIGGWQYVYYNYIFKAPKSSTYRMPQASSSRPTSIILNGPNPVLPIPRDSIELDVVPFPDYAPRNTSQQQTPNTKGKTAGEPLLLSSDAYEATAVLPIPLIDSNSMSPHMSAHSDSDLLPEPHFGPSGHHHHRHHYTFDAEDESSPLSDPTVTSATTSTLHVSDTSKDIDSITLLDDIESGDIASLSAQDLLNRSPKVYVPNSSGTLLATKTRQRAQSMSSQPDPDLYYS</sequence>
<dbReference type="GO" id="GO:0005802">
    <property type="term" value="C:trans-Golgi network"/>
    <property type="evidence" value="ECO:0007669"/>
    <property type="project" value="TreeGrafter"/>
</dbReference>
<dbReference type="EMBL" id="CABVLU010000001">
    <property type="protein sequence ID" value="VVT43553.1"/>
    <property type="molecule type" value="Genomic_DNA"/>
</dbReference>
<feature type="transmembrane region" description="Helical" evidence="6">
    <location>
        <begin position="68"/>
        <end position="89"/>
    </location>
</feature>